<dbReference type="Gene3D" id="3.40.605.10">
    <property type="entry name" value="Aldehyde Dehydrogenase, Chain A, domain 1"/>
    <property type="match status" value="1"/>
</dbReference>
<dbReference type="Pfam" id="PF00171">
    <property type="entry name" value="Aldedh"/>
    <property type="match status" value="1"/>
</dbReference>
<reference evidence="8" key="1">
    <citation type="journal article" date="2020" name="Stud. Mycol.">
        <title>101 Dothideomycetes genomes: a test case for predicting lifestyles and emergence of pathogens.</title>
        <authorList>
            <person name="Haridas S."/>
            <person name="Albert R."/>
            <person name="Binder M."/>
            <person name="Bloem J."/>
            <person name="Labutti K."/>
            <person name="Salamov A."/>
            <person name="Andreopoulos B."/>
            <person name="Baker S."/>
            <person name="Barry K."/>
            <person name="Bills G."/>
            <person name="Bluhm B."/>
            <person name="Cannon C."/>
            <person name="Castanera R."/>
            <person name="Culley D."/>
            <person name="Daum C."/>
            <person name="Ezra D."/>
            <person name="Gonzalez J."/>
            <person name="Henrissat B."/>
            <person name="Kuo A."/>
            <person name="Liang C."/>
            <person name="Lipzen A."/>
            <person name="Lutzoni F."/>
            <person name="Magnuson J."/>
            <person name="Mondo S."/>
            <person name="Nolan M."/>
            <person name="Ohm R."/>
            <person name="Pangilinan J."/>
            <person name="Park H.-J."/>
            <person name="Ramirez L."/>
            <person name="Alfaro M."/>
            <person name="Sun H."/>
            <person name="Tritt A."/>
            <person name="Yoshinaga Y."/>
            <person name="Zwiers L.-H."/>
            <person name="Turgeon B."/>
            <person name="Goodwin S."/>
            <person name="Spatafora J."/>
            <person name="Crous P."/>
            <person name="Grigoriev I."/>
        </authorList>
    </citation>
    <scope>NUCLEOTIDE SEQUENCE</scope>
    <source>
        <strain evidence="8">CBS 113389</strain>
    </source>
</reference>
<dbReference type="PROSITE" id="PS00687">
    <property type="entry name" value="ALDEHYDE_DEHYDR_GLU"/>
    <property type="match status" value="1"/>
</dbReference>
<dbReference type="Proteomes" id="UP000799767">
    <property type="component" value="Unassembled WGS sequence"/>
</dbReference>
<comment type="catalytic activity">
    <reaction evidence="4">
        <text>an aldehyde + NAD(+) + H2O = a carboxylate + NADH + 2 H(+)</text>
        <dbReference type="Rhea" id="RHEA:16185"/>
        <dbReference type="ChEBI" id="CHEBI:15377"/>
        <dbReference type="ChEBI" id="CHEBI:15378"/>
        <dbReference type="ChEBI" id="CHEBI:17478"/>
        <dbReference type="ChEBI" id="CHEBI:29067"/>
        <dbReference type="ChEBI" id="CHEBI:57540"/>
        <dbReference type="ChEBI" id="CHEBI:57945"/>
        <dbReference type="EC" id="1.2.1.3"/>
    </reaction>
</comment>
<gene>
    <name evidence="8" type="ORF">BDY17DRAFT_62773</name>
</gene>
<dbReference type="RefSeq" id="XP_033585099.1">
    <property type="nucleotide sequence ID" value="XM_033738569.1"/>
</dbReference>
<dbReference type="InterPro" id="IPR016160">
    <property type="entry name" value="Ald_DH_CS_CYS"/>
</dbReference>
<proteinExistence type="inferred from homology"/>
<dbReference type="InterPro" id="IPR016163">
    <property type="entry name" value="Ald_DH_C"/>
</dbReference>
<keyword evidence="9" id="KW-1185">Reference proteome</keyword>
<feature type="domain" description="Aldehyde dehydrogenase" evidence="7">
    <location>
        <begin position="20"/>
        <end position="478"/>
    </location>
</feature>
<evidence type="ECO:0000256" key="3">
    <source>
        <dbReference type="ARBA" id="ARBA00024226"/>
    </source>
</evidence>
<dbReference type="Gene3D" id="3.40.309.10">
    <property type="entry name" value="Aldehyde Dehydrogenase, Chain A, domain 2"/>
    <property type="match status" value="1"/>
</dbReference>
<feature type="active site" evidence="5">
    <location>
        <position position="251"/>
    </location>
</feature>
<name>A0A6A6PEX4_9PEZI</name>
<evidence type="ECO:0000256" key="5">
    <source>
        <dbReference type="PROSITE-ProRule" id="PRU10007"/>
    </source>
</evidence>
<accession>A0A6A6PEX4</accession>
<dbReference type="PANTHER" id="PTHR11699">
    <property type="entry name" value="ALDEHYDE DEHYDROGENASE-RELATED"/>
    <property type="match status" value="1"/>
</dbReference>
<evidence type="ECO:0000256" key="6">
    <source>
        <dbReference type="RuleBase" id="RU003345"/>
    </source>
</evidence>
<keyword evidence="2 6" id="KW-0560">Oxidoreductase</keyword>
<dbReference type="InterPro" id="IPR016162">
    <property type="entry name" value="Ald_DH_N"/>
</dbReference>
<organism evidence="8 9">
    <name type="scientific">Neohortaea acidophila</name>
    <dbReference type="NCBI Taxonomy" id="245834"/>
    <lineage>
        <taxon>Eukaryota</taxon>
        <taxon>Fungi</taxon>
        <taxon>Dikarya</taxon>
        <taxon>Ascomycota</taxon>
        <taxon>Pezizomycotina</taxon>
        <taxon>Dothideomycetes</taxon>
        <taxon>Dothideomycetidae</taxon>
        <taxon>Mycosphaerellales</taxon>
        <taxon>Teratosphaeriaceae</taxon>
        <taxon>Neohortaea</taxon>
    </lineage>
</organism>
<evidence type="ECO:0000313" key="9">
    <source>
        <dbReference type="Proteomes" id="UP000799767"/>
    </source>
</evidence>
<dbReference type="InterPro" id="IPR029510">
    <property type="entry name" value="Ald_DH_CS_GLU"/>
</dbReference>
<dbReference type="FunFam" id="3.40.605.10:FF:000007">
    <property type="entry name" value="NAD/NADP-dependent betaine aldehyde dehydrogenase"/>
    <property type="match status" value="1"/>
</dbReference>
<evidence type="ECO:0000313" key="8">
    <source>
        <dbReference type="EMBL" id="KAF2478529.1"/>
    </source>
</evidence>
<dbReference type="EMBL" id="MU001644">
    <property type="protein sequence ID" value="KAF2478529.1"/>
    <property type="molecule type" value="Genomic_DNA"/>
</dbReference>
<dbReference type="InterPro" id="IPR016161">
    <property type="entry name" value="Ald_DH/histidinol_DH"/>
</dbReference>
<evidence type="ECO:0000256" key="4">
    <source>
        <dbReference type="ARBA" id="ARBA00049194"/>
    </source>
</evidence>
<sequence length="511" mass="55091">MAKVTLQYPEVSTYDYSCKDESKRFVVENPATGRPITTIQAGDATTVDAAVQASQKAFEERWRPLSPNERSRYLFKCADALEAHLDDLALLLCMENGKPVQDARAFDLNFLVGVFRYFGSLCDKLPSEFYNRGAMYCTVFYEPHGVCGGILPFNWPPIHTGGKVAPAIAAGNTIILKPGEQAPLCVLEMVKILQTVLPQDVVQIVPGLGPEVPQALINHPLMKMVSFTGSTASGAATAKSASASVTPVVLELGGKNAFIVFDDADFDSAVRNALEGAFFNKGEACTASSRILVQRGIYDKFVEKLAAGVKRIKAGNGQDSSVHVGPQVSRAQQKRVLDYIALGKSEGARVAAQAPLPSDPECKDGFFAPITLFADVTENMRISKEEMFGTVVTVSPFETFEDAIRITNSTEYGLTSIIFTKDQLKANRAVRAINAGMVWVNNYHRNVLGTPFGGVNQSGYGREHAIGTLREWATPKAVHTVSGLGEVPCWRSVTDIFGASGSEVSGSTNGT</sequence>
<dbReference type="SUPFAM" id="SSF53720">
    <property type="entry name" value="ALDH-like"/>
    <property type="match status" value="1"/>
</dbReference>
<evidence type="ECO:0000256" key="2">
    <source>
        <dbReference type="ARBA" id="ARBA00023002"/>
    </source>
</evidence>
<dbReference type="OrthoDB" id="310895at2759"/>
<dbReference type="GO" id="GO:0004029">
    <property type="term" value="F:aldehyde dehydrogenase (NAD+) activity"/>
    <property type="evidence" value="ECO:0007669"/>
    <property type="project" value="UniProtKB-EC"/>
</dbReference>
<dbReference type="GeneID" id="54479571"/>
<dbReference type="FunFam" id="3.40.309.10:FF:000012">
    <property type="entry name" value="Betaine aldehyde dehydrogenase"/>
    <property type="match status" value="1"/>
</dbReference>
<comment type="similarity">
    <text evidence="1 6">Belongs to the aldehyde dehydrogenase family.</text>
</comment>
<evidence type="ECO:0000256" key="1">
    <source>
        <dbReference type="ARBA" id="ARBA00009986"/>
    </source>
</evidence>
<protein>
    <recommendedName>
        <fullName evidence="3">aldehyde dehydrogenase (NAD(+))</fullName>
        <ecNumber evidence="3">1.2.1.3</ecNumber>
    </recommendedName>
</protein>
<dbReference type="AlphaFoldDB" id="A0A6A6PEX4"/>
<dbReference type="PROSITE" id="PS00070">
    <property type="entry name" value="ALDEHYDE_DEHYDR_CYS"/>
    <property type="match status" value="1"/>
</dbReference>
<dbReference type="InterPro" id="IPR015590">
    <property type="entry name" value="Aldehyde_DH_dom"/>
</dbReference>
<dbReference type="EC" id="1.2.1.3" evidence="3"/>
<evidence type="ECO:0000259" key="7">
    <source>
        <dbReference type="Pfam" id="PF00171"/>
    </source>
</evidence>